<protein>
    <submittedName>
        <fullName evidence="2">Uncharacterized protein</fullName>
    </submittedName>
</protein>
<comment type="caution">
    <text evidence="2">The sequence shown here is derived from an EMBL/GenBank/DDBJ whole genome shotgun (WGS) entry which is preliminary data.</text>
</comment>
<name>A0A0M8PAU3_9EURO</name>
<keyword evidence="3" id="KW-1185">Reference proteome</keyword>
<dbReference type="EMBL" id="LHQQ01000064">
    <property type="protein sequence ID" value="KOS44271.1"/>
    <property type="molecule type" value="Genomic_DNA"/>
</dbReference>
<keyword evidence="1" id="KW-0472">Membrane</keyword>
<reference evidence="2 3" key="1">
    <citation type="submission" date="2015-08" db="EMBL/GenBank/DDBJ databases">
        <title>Genome sequencing of Penicillium nordicum.</title>
        <authorList>
            <person name="Nguyen H.D."/>
            <person name="Seifert K.A."/>
        </authorList>
    </citation>
    <scope>NUCLEOTIDE SEQUENCE [LARGE SCALE GENOMIC DNA]</scope>
    <source>
        <strain evidence="2 3">DAOMC 185683</strain>
    </source>
</reference>
<gene>
    <name evidence="2" type="ORF">ACN38_g4827</name>
</gene>
<feature type="transmembrane region" description="Helical" evidence="1">
    <location>
        <begin position="45"/>
        <end position="65"/>
    </location>
</feature>
<evidence type="ECO:0000313" key="2">
    <source>
        <dbReference type="EMBL" id="KOS44271.1"/>
    </source>
</evidence>
<keyword evidence="1" id="KW-0812">Transmembrane</keyword>
<dbReference type="Proteomes" id="UP000037696">
    <property type="component" value="Unassembled WGS sequence"/>
</dbReference>
<evidence type="ECO:0000313" key="3">
    <source>
        <dbReference type="Proteomes" id="UP000037696"/>
    </source>
</evidence>
<keyword evidence="1" id="KW-1133">Transmembrane helix</keyword>
<sequence length="139" mass="15699">MLTTPYTGNERVDFGWTTHRGFLGLLAPRGGAHCFFFFLGQGLDLFVFFFFSSLTFFLLPFLLFYEFKPKNSIYISLSRIAMCDVWSGRKLVLAPALTCISPSSTEYWSNKGTQNICFGEGYECHSPYLAFMSCPTGSV</sequence>
<accession>A0A0M8PAU3</accession>
<dbReference type="AlphaFoldDB" id="A0A0M8PAU3"/>
<evidence type="ECO:0000256" key="1">
    <source>
        <dbReference type="SAM" id="Phobius"/>
    </source>
</evidence>
<proteinExistence type="predicted"/>
<organism evidence="2 3">
    <name type="scientific">Penicillium nordicum</name>
    <dbReference type="NCBI Taxonomy" id="229535"/>
    <lineage>
        <taxon>Eukaryota</taxon>
        <taxon>Fungi</taxon>
        <taxon>Dikarya</taxon>
        <taxon>Ascomycota</taxon>
        <taxon>Pezizomycotina</taxon>
        <taxon>Eurotiomycetes</taxon>
        <taxon>Eurotiomycetidae</taxon>
        <taxon>Eurotiales</taxon>
        <taxon>Aspergillaceae</taxon>
        <taxon>Penicillium</taxon>
    </lineage>
</organism>
<feature type="transmembrane region" description="Helical" evidence="1">
    <location>
        <begin position="21"/>
        <end position="39"/>
    </location>
</feature>